<evidence type="ECO:0000313" key="2">
    <source>
        <dbReference type="Proteomes" id="UP001320706"/>
    </source>
</evidence>
<comment type="caution">
    <text evidence="1">The sequence shown here is derived from an EMBL/GenBank/DDBJ whole genome shotgun (WGS) entry which is preliminary data.</text>
</comment>
<proteinExistence type="predicted"/>
<dbReference type="Proteomes" id="UP001320706">
    <property type="component" value="Unassembled WGS sequence"/>
</dbReference>
<gene>
    <name evidence="1" type="primary">BET4</name>
    <name evidence="1" type="ORF">M8818_006384</name>
</gene>
<evidence type="ECO:0000313" key="1">
    <source>
        <dbReference type="EMBL" id="KAK8198517.1"/>
    </source>
</evidence>
<dbReference type="EC" id="2.5.1.60" evidence="1"/>
<keyword evidence="2" id="KW-1185">Reference proteome</keyword>
<dbReference type="EMBL" id="JAMKPW020000040">
    <property type="protein sequence ID" value="KAK8198517.1"/>
    <property type="molecule type" value="Genomic_DNA"/>
</dbReference>
<reference evidence="1" key="1">
    <citation type="submission" date="2024-02" db="EMBL/GenBank/DDBJ databases">
        <title>Metagenome Assembled Genome of Zalaria obscura JY119.</title>
        <authorList>
            <person name="Vighnesh L."/>
            <person name="Jagadeeshwari U."/>
            <person name="Venkata Ramana C."/>
            <person name="Sasikala C."/>
        </authorList>
    </citation>
    <scope>NUCLEOTIDE SEQUENCE</scope>
    <source>
        <strain evidence="1">JY119</strain>
    </source>
</reference>
<accession>A0ACC3S691</accession>
<sequence>MQHGVPRVSAAVPSEQSRQKELKKIEQYQQLVETVQSKFQAHEYTAETLALTSKLLNENPEYYTIWNYRRRLLQDVFEKELAKGATGEERDDVADQRARGLLSSAQHEILLLIKEDLTFLLPLLKTFPKCYWIWNHRAWLLQQASRHLPPATARQLWQGELALVGKMLGYDSRNFHGWGYRRTVVRALEETAQKEVEEQKCENQAGEVGTKGHSMTEEEFAYTTKMIKTNLSNFSAWHNRSQLIPKLLDERSADGATRRKMLDDEFELITQALYTDPYDQSLWFYHQHLLTTLSLKVPSKFAYVLDLTNEDRMHYLDQEIDSVKDMLDATDDCKWIYQALLTLAIQYPEIDAGNKRFSTLEMRSWLDELEKLDPLRKGRWDDWRKSLNL</sequence>
<name>A0ACC3S691_9PEZI</name>
<protein>
    <submittedName>
        <fullName evidence="1">Rab geranylgeranyltransferase</fullName>
        <ecNumber evidence="1">2.5.1.60</ecNumber>
    </submittedName>
</protein>
<keyword evidence="1" id="KW-0808">Transferase</keyword>
<organism evidence="1 2">
    <name type="scientific">Zalaria obscura</name>
    <dbReference type="NCBI Taxonomy" id="2024903"/>
    <lineage>
        <taxon>Eukaryota</taxon>
        <taxon>Fungi</taxon>
        <taxon>Dikarya</taxon>
        <taxon>Ascomycota</taxon>
        <taxon>Pezizomycotina</taxon>
        <taxon>Dothideomycetes</taxon>
        <taxon>Dothideomycetidae</taxon>
        <taxon>Dothideales</taxon>
        <taxon>Zalariaceae</taxon>
        <taxon>Zalaria</taxon>
    </lineage>
</organism>